<accession>A0ABR0PDF7</accession>
<dbReference type="EMBL" id="JARKNE010000007">
    <property type="protein sequence ID" value="KAK5819192.1"/>
    <property type="molecule type" value="Genomic_DNA"/>
</dbReference>
<dbReference type="InterPro" id="IPR046796">
    <property type="entry name" value="Transposase_32_dom"/>
</dbReference>
<gene>
    <name evidence="2" type="ORF">PVK06_024159</name>
</gene>
<evidence type="ECO:0000313" key="3">
    <source>
        <dbReference type="Proteomes" id="UP001358586"/>
    </source>
</evidence>
<organism evidence="2 3">
    <name type="scientific">Gossypium arboreum</name>
    <name type="common">Tree cotton</name>
    <name type="synonym">Gossypium nanking</name>
    <dbReference type="NCBI Taxonomy" id="29729"/>
    <lineage>
        <taxon>Eukaryota</taxon>
        <taxon>Viridiplantae</taxon>
        <taxon>Streptophyta</taxon>
        <taxon>Embryophyta</taxon>
        <taxon>Tracheophyta</taxon>
        <taxon>Spermatophyta</taxon>
        <taxon>Magnoliopsida</taxon>
        <taxon>eudicotyledons</taxon>
        <taxon>Gunneridae</taxon>
        <taxon>Pentapetalae</taxon>
        <taxon>rosids</taxon>
        <taxon>malvids</taxon>
        <taxon>Malvales</taxon>
        <taxon>Malvaceae</taxon>
        <taxon>Malvoideae</taxon>
        <taxon>Gossypium</taxon>
    </lineage>
</organism>
<dbReference type="Proteomes" id="UP001358586">
    <property type="component" value="Chromosome 7"/>
</dbReference>
<keyword evidence="3" id="KW-1185">Reference proteome</keyword>
<evidence type="ECO:0000259" key="1">
    <source>
        <dbReference type="Pfam" id="PF20167"/>
    </source>
</evidence>
<name>A0ABR0PDF7_GOSAR</name>
<comment type="caution">
    <text evidence="2">The sequence shown here is derived from an EMBL/GenBank/DDBJ whole genome shotgun (WGS) entry which is preliminary data.</text>
</comment>
<protein>
    <recommendedName>
        <fullName evidence="1">Putative plant transposon protein domain-containing protein</fullName>
    </recommendedName>
</protein>
<reference evidence="2 3" key="1">
    <citation type="submission" date="2023-03" db="EMBL/GenBank/DDBJ databases">
        <title>WGS of Gossypium arboreum.</title>
        <authorList>
            <person name="Yu D."/>
        </authorList>
    </citation>
    <scope>NUCLEOTIDE SEQUENCE [LARGE SCALE GENOMIC DNA]</scope>
    <source>
        <tissue evidence="2">Leaf</tissue>
    </source>
</reference>
<sequence>MGNLLHPSWQLLSFTGSIPWDAATINELYKTKVDIKKQFEFMDYIIDEKRDLLVRDLCVEGAVWTGSHPKNYTIHQSFLTLQGKIWFHFVNYRLKPSTHSTTVTLDKMCLINSIVKGRKIDVGAILHQEIADCVVRQTGILVFPSLVMLLYQQREIVPRAGEKVLENKGLINKASVKRMTRDKDTRILKEAETSKIRKSKAKANRKGTNLNTKTSLWRKLKDVKKCLFEDGIFADQEDTVVEKEVAIAEEEVVAKEEEVIENEKEKEKEDSFEKIVPHPSLEEQCNSLAIVVYPGPLQVASLTQTTVDDVRVELGTEEQSEGRAKPKEKNMKCFKEKKMRRKKHHEATSKATDN</sequence>
<feature type="domain" description="Putative plant transposon protein" evidence="1">
    <location>
        <begin position="18"/>
        <end position="154"/>
    </location>
</feature>
<dbReference type="Pfam" id="PF20167">
    <property type="entry name" value="Transposase_32"/>
    <property type="match status" value="1"/>
</dbReference>
<proteinExistence type="predicted"/>
<evidence type="ECO:0000313" key="2">
    <source>
        <dbReference type="EMBL" id="KAK5819192.1"/>
    </source>
</evidence>